<keyword evidence="6" id="KW-1185">Reference proteome</keyword>
<sequence length="233" mass="24677">MSILAIDTATEACSAALWHEGVVHHRFELAPRRHADLILPMVDAVLEEAGTDRHGIEWIAFGRGPGAFTGVRIAAGVAHGLSLGLGCGLYPVSTLAAMAMSAHEEQGAETILTALDARMGEVYWGAWRIREGVPEGVVQERVCPPEQVKVALNIETATAIGAGWGVYGEALTRALSGRPAVVLPDKFPDAKYMLGIAMAEQARGAPLLTPAQAQPVYLRDRVAEPARTRPGGS</sequence>
<dbReference type="CDD" id="cd24032">
    <property type="entry name" value="ASKHA_NBD_TsaB"/>
    <property type="match status" value="1"/>
</dbReference>
<proteinExistence type="inferred from homology"/>
<dbReference type="PANTHER" id="PTHR11735">
    <property type="entry name" value="TRNA N6-ADENOSINE THREONYLCARBAMOYLTRANSFERASE"/>
    <property type="match status" value="1"/>
</dbReference>
<dbReference type="SUPFAM" id="SSF53067">
    <property type="entry name" value="Actin-like ATPase domain"/>
    <property type="match status" value="2"/>
</dbReference>
<dbReference type="Pfam" id="PF00814">
    <property type="entry name" value="TsaD"/>
    <property type="match status" value="1"/>
</dbReference>
<comment type="caution">
    <text evidence="5">The sequence shown here is derived from an EMBL/GenBank/DDBJ whole genome shotgun (WGS) entry which is preliminary data.</text>
</comment>
<keyword evidence="5" id="KW-0012">Acyltransferase</keyword>
<dbReference type="InterPro" id="IPR022496">
    <property type="entry name" value="T6A_TsaB"/>
</dbReference>
<dbReference type="EMBL" id="JAVDDT010000001">
    <property type="protein sequence ID" value="MDQ2068370.1"/>
    <property type="molecule type" value="Genomic_DNA"/>
</dbReference>
<feature type="domain" description="Gcp-like" evidence="4">
    <location>
        <begin position="28"/>
        <end position="149"/>
    </location>
</feature>
<name>A0ABU0W5R9_9GAMM</name>
<dbReference type="NCBIfam" id="TIGR03725">
    <property type="entry name" value="T6A_YeaZ"/>
    <property type="match status" value="1"/>
</dbReference>
<evidence type="ECO:0000256" key="1">
    <source>
        <dbReference type="ARBA" id="ARBA00010493"/>
    </source>
</evidence>
<accession>A0ABU0W5R9</accession>
<reference evidence="5 6" key="1">
    <citation type="submission" date="2023-08" db="EMBL/GenBank/DDBJ databases">
        <title>Whole-genome sequencing of halo(alkali)philic microorganisms from hypersaline lakes.</title>
        <authorList>
            <person name="Sorokin D.Y."/>
            <person name="Abbas B."/>
            <person name="Merkel A.Y."/>
        </authorList>
    </citation>
    <scope>NUCLEOTIDE SEQUENCE [LARGE SCALE GENOMIC DNA]</scope>
    <source>
        <strain evidence="5 6">AB-CW4</strain>
    </source>
</reference>
<dbReference type="InterPro" id="IPR043129">
    <property type="entry name" value="ATPase_NBD"/>
</dbReference>
<protein>
    <recommendedName>
        <fullName evidence="2">tRNA threonylcarbamoyladenosine biosynthesis protein TsaB</fullName>
    </recommendedName>
    <alternativeName>
        <fullName evidence="3">t(6)A37 threonylcarbamoyladenosine biosynthesis protein TsaB</fullName>
    </alternativeName>
</protein>
<dbReference type="PANTHER" id="PTHR11735:SF11">
    <property type="entry name" value="TRNA THREONYLCARBAMOYLADENOSINE BIOSYNTHESIS PROTEIN TSAB"/>
    <property type="match status" value="1"/>
</dbReference>
<evidence type="ECO:0000256" key="2">
    <source>
        <dbReference type="ARBA" id="ARBA00019012"/>
    </source>
</evidence>
<evidence type="ECO:0000313" key="5">
    <source>
        <dbReference type="EMBL" id="MDQ2068370.1"/>
    </source>
</evidence>
<evidence type="ECO:0000256" key="3">
    <source>
        <dbReference type="ARBA" id="ARBA00032446"/>
    </source>
</evidence>
<dbReference type="RefSeq" id="WP_306726863.1">
    <property type="nucleotide sequence ID" value="NZ_JAVDDT010000001.1"/>
</dbReference>
<keyword evidence="5" id="KW-0808">Transferase</keyword>
<gene>
    <name evidence="5" type="primary">tsaB</name>
    <name evidence="5" type="ORF">RBH19_00595</name>
</gene>
<dbReference type="Gene3D" id="3.30.420.40">
    <property type="match status" value="2"/>
</dbReference>
<comment type="similarity">
    <text evidence="1">Belongs to the KAE1 / TsaD family. TsaB subfamily.</text>
</comment>
<organism evidence="5 6">
    <name type="scientific">Natronospira bacteriovora</name>
    <dbReference type="NCBI Taxonomy" id="3069753"/>
    <lineage>
        <taxon>Bacteria</taxon>
        <taxon>Pseudomonadati</taxon>
        <taxon>Pseudomonadota</taxon>
        <taxon>Gammaproteobacteria</taxon>
        <taxon>Natronospirales</taxon>
        <taxon>Natronospiraceae</taxon>
        <taxon>Natronospira</taxon>
    </lineage>
</organism>
<dbReference type="GO" id="GO:0061711">
    <property type="term" value="F:tRNA N(6)-L-threonylcarbamoyladenine synthase activity"/>
    <property type="evidence" value="ECO:0007669"/>
    <property type="project" value="UniProtKB-EC"/>
</dbReference>
<dbReference type="Proteomes" id="UP001239019">
    <property type="component" value="Unassembled WGS sequence"/>
</dbReference>
<evidence type="ECO:0000313" key="6">
    <source>
        <dbReference type="Proteomes" id="UP001239019"/>
    </source>
</evidence>
<dbReference type="InterPro" id="IPR000905">
    <property type="entry name" value="Gcp-like_dom"/>
</dbReference>
<evidence type="ECO:0000259" key="4">
    <source>
        <dbReference type="Pfam" id="PF00814"/>
    </source>
</evidence>